<accession>A0A2A5WDA4</accession>
<evidence type="ECO:0000256" key="1">
    <source>
        <dbReference type="ARBA" id="ARBA00004975"/>
    </source>
</evidence>
<dbReference type="EMBL" id="NTJZ01000004">
    <property type="protein sequence ID" value="PDH34268.1"/>
    <property type="molecule type" value="Genomic_DNA"/>
</dbReference>
<evidence type="ECO:0000313" key="9">
    <source>
        <dbReference type="EMBL" id="PDH34268.1"/>
    </source>
</evidence>
<proteinExistence type="inferred from homology"/>
<organism evidence="9 10">
    <name type="scientific">OM182 bacterium MED-G28</name>
    <dbReference type="NCBI Taxonomy" id="1986256"/>
    <lineage>
        <taxon>Bacteria</taxon>
        <taxon>Pseudomonadati</taxon>
        <taxon>Pseudomonadota</taxon>
        <taxon>Gammaproteobacteria</taxon>
        <taxon>OMG group</taxon>
        <taxon>OM182 clade</taxon>
    </lineage>
</organism>
<feature type="binding site" evidence="6">
    <location>
        <begin position="50"/>
        <end position="53"/>
    </location>
    <ligand>
        <name>carbamoyl phosphate</name>
        <dbReference type="ChEBI" id="CHEBI:58228"/>
    </ligand>
</feature>
<dbReference type="InterPro" id="IPR006130">
    <property type="entry name" value="Asp/Orn_carbamoylTrfase"/>
</dbReference>
<dbReference type="PRINTS" id="PR00100">
    <property type="entry name" value="AOTCASE"/>
</dbReference>
<comment type="catalytic activity">
    <reaction evidence="5 6">
        <text>carbamoyl phosphate + L-ornithine = L-citrulline + phosphate + H(+)</text>
        <dbReference type="Rhea" id="RHEA:19513"/>
        <dbReference type="ChEBI" id="CHEBI:15378"/>
        <dbReference type="ChEBI" id="CHEBI:43474"/>
        <dbReference type="ChEBI" id="CHEBI:46911"/>
        <dbReference type="ChEBI" id="CHEBI:57743"/>
        <dbReference type="ChEBI" id="CHEBI:58228"/>
        <dbReference type="EC" id="2.1.3.3"/>
    </reaction>
</comment>
<feature type="domain" description="Aspartate/ornithine carbamoyltransferase carbamoyl-P binding" evidence="8">
    <location>
        <begin position="5"/>
        <end position="141"/>
    </location>
</feature>
<evidence type="ECO:0000256" key="6">
    <source>
        <dbReference type="HAMAP-Rule" id="MF_01109"/>
    </source>
</evidence>
<comment type="similarity">
    <text evidence="2 6">Belongs to the aspartate/ornithine carbamoyltransferase superfamily. OTCase family.</text>
</comment>
<dbReference type="GO" id="GO:0042450">
    <property type="term" value="P:L-arginine biosynthetic process via ornithine"/>
    <property type="evidence" value="ECO:0007669"/>
    <property type="project" value="UniProtKB-UniRule"/>
</dbReference>
<feature type="binding site" evidence="6">
    <location>
        <begin position="128"/>
        <end position="131"/>
    </location>
    <ligand>
        <name>carbamoyl phosphate</name>
        <dbReference type="ChEBI" id="CHEBI:58228"/>
    </ligand>
</feature>
<evidence type="ECO:0000259" key="8">
    <source>
        <dbReference type="Pfam" id="PF02729"/>
    </source>
</evidence>
<dbReference type="GO" id="GO:0004585">
    <property type="term" value="F:ornithine carbamoyltransferase activity"/>
    <property type="evidence" value="ECO:0007669"/>
    <property type="project" value="UniProtKB-UniRule"/>
</dbReference>
<feature type="domain" description="Aspartate/ornithine carbamoyltransferase Asp/Orn-binding" evidence="7">
    <location>
        <begin position="148"/>
        <end position="294"/>
    </location>
</feature>
<dbReference type="Pfam" id="PF02729">
    <property type="entry name" value="OTCace_N"/>
    <property type="match status" value="1"/>
</dbReference>
<evidence type="ECO:0000256" key="5">
    <source>
        <dbReference type="ARBA" id="ARBA00048772"/>
    </source>
</evidence>
<feature type="binding site" evidence="6">
    <location>
        <position position="159"/>
    </location>
    <ligand>
        <name>L-ornithine</name>
        <dbReference type="ChEBI" id="CHEBI:46911"/>
    </ligand>
</feature>
<evidence type="ECO:0000256" key="3">
    <source>
        <dbReference type="ARBA" id="ARBA00013007"/>
    </source>
</evidence>
<comment type="caution">
    <text evidence="9">The sequence shown here is derived from an EMBL/GenBank/DDBJ whole genome shotgun (WGS) entry which is preliminary data.</text>
</comment>
<evidence type="ECO:0000313" key="10">
    <source>
        <dbReference type="Proteomes" id="UP000219329"/>
    </source>
</evidence>
<feature type="binding site" evidence="6">
    <location>
        <begin position="256"/>
        <end position="257"/>
    </location>
    <ligand>
        <name>carbamoyl phosphate</name>
        <dbReference type="ChEBI" id="CHEBI:58228"/>
    </ligand>
</feature>
<dbReference type="SUPFAM" id="SSF53671">
    <property type="entry name" value="Aspartate/ornithine carbamoyltransferase"/>
    <property type="match status" value="1"/>
</dbReference>
<dbReference type="PROSITE" id="PS00097">
    <property type="entry name" value="CARBAMOYLTRANSFERASE"/>
    <property type="match status" value="1"/>
</dbReference>
<keyword evidence="6" id="KW-0963">Cytoplasm</keyword>
<feature type="binding site" evidence="6">
    <location>
        <position position="216"/>
    </location>
    <ligand>
        <name>L-ornithine</name>
        <dbReference type="ChEBI" id="CHEBI:46911"/>
    </ligand>
</feature>
<dbReference type="PANTHER" id="PTHR45753:SF3">
    <property type="entry name" value="ORNITHINE TRANSCARBAMYLASE, MITOCHONDRIAL"/>
    <property type="match status" value="1"/>
</dbReference>
<dbReference type="EC" id="2.1.3.3" evidence="3 6"/>
<gene>
    <name evidence="9" type="primary">argF</name>
    <name evidence="9" type="ORF">CNF02_05585</name>
</gene>
<feature type="binding site" evidence="6">
    <location>
        <position position="77"/>
    </location>
    <ligand>
        <name>carbamoyl phosphate</name>
        <dbReference type="ChEBI" id="CHEBI:58228"/>
    </ligand>
</feature>
<dbReference type="NCBIfam" id="TIGR00658">
    <property type="entry name" value="orni_carb_tr"/>
    <property type="match status" value="1"/>
</dbReference>
<dbReference type="AlphaFoldDB" id="A0A2A5WDA4"/>
<dbReference type="InterPro" id="IPR006131">
    <property type="entry name" value="Asp_carbamoyltransf_Asp/Orn-bd"/>
</dbReference>
<dbReference type="GO" id="GO:0016597">
    <property type="term" value="F:amino acid binding"/>
    <property type="evidence" value="ECO:0007669"/>
    <property type="project" value="InterPro"/>
</dbReference>
<feature type="binding site" evidence="6">
    <location>
        <position position="284"/>
    </location>
    <ligand>
        <name>carbamoyl phosphate</name>
        <dbReference type="ChEBI" id="CHEBI:58228"/>
    </ligand>
</feature>
<comment type="pathway">
    <text evidence="1">Amino-acid biosynthesis; L-arginine biosynthesis; L-arginine from L-ornithine and carbamoyl phosphate: step 1/3.</text>
</comment>
<protein>
    <recommendedName>
        <fullName evidence="3 6">Ornithine carbamoyltransferase</fullName>
        <shortName evidence="6">OTCase</shortName>
        <ecNumber evidence="3 6">2.1.3.3</ecNumber>
    </recommendedName>
</protein>
<evidence type="ECO:0000256" key="2">
    <source>
        <dbReference type="ARBA" id="ARBA00007805"/>
    </source>
</evidence>
<dbReference type="InterPro" id="IPR024904">
    <property type="entry name" value="OTCase_ArgI"/>
</dbReference>
<dbReference type="GO" id="GO:0019240">
    <property type="term" value="P:citrulline biosynthetic process"/>
    <property type="evidence" value="ECO:0007669"/>
    <property type="project" value="TreeGrafter"/>
</dbReference>
<comment type="subcellular location">
    <subcellularLocation>
        <location evidence="6">Cytoplasm</location>
    </subcellularLocation>
</comment>
<dbReference type="PRINTS" id="PR00102">
    <property type="entry name" value="OTCASE"/>
</dbReference>
<dbReference type="InterPro" id="IPR036901">
    <property type="entry name" value="Asp/Orn_carbamoylTrfase_sf"/>
</dbReference>
<feature type="binding site" evidence="6">
    <location>
        <position position="101"/>
    </location>
    <ligand>
        <name>carbamoyl phosphate</name>
        <dbReference type="ChEBI" id="CHEBI:58228"/>
    </ligand>
</feature>
<dbReference type="InterPro" id="IPR002292">
    <property type="entry name" value="Orn/put_carbamltrans"/>
</dbReference>
<dbReference type="NCBIfam" id="NF001986">
    <property type="entry name" value="PRK00779.1"/>
    <property type="match status" value="1"/>
</dbReference>
<dbReference type="FunFam" id="3.40.50.1370:FF:000008">
    <property type="entry name" value="Ornithine carbamoyltransferase"/>
    <property type="match status" value="1"/>
</dbReference>
<dbReference type="PANTHER" id="PTHR45753">
    <property type="entry name" value="ORNITHINE CARBAMOYLTRANSFERASE, MITOCHONDRIAL"/>
    <property type="match status" value="1"/>
</dbReference>
<dbReference type="GO" id="GO:0005737">
    <property type="term" value="C:cytoplasm"/>
    <property type="evidence" value="ECO:0007669"/>
    <property type="project" value="UniProtKB-SubCell"/>
</dbReference>
<evidence type="ECO:0000256" key="4">
    <source>
        <dbReference type="ARBA" id="ARBA00022679"/>
    </source>
</evidence>
<dbReference type="InterPro" id="IPR006132">
    <property type="entry name" value="Asp/Orn_carbamoyltranf_P-bd"/>
</dbReference>
<sequence length="303" mass="33308">MSVPHFLTLFDLPSTDVLEIVSRAIELKTNPLVANNQSGKTLGLIFEKSSTRTRVAFEVAMTQMNGASLFLTSGNSQLGRGEPIEDTARVLSRMVDCVAMRTFAHNDLERFAAYSRVPVINALSNDFHPCQLLADMQTFIEHRGSISGKRVAWVGDGNNMCQSYINAASVFDFELNIASPADFSPDSDLLAANSDRVSLTTSPRQAVADVDLVVTDVWASMGQESEKAKRLIAFADFEVSGELMSLAKADALFMHCLPAHRGEEVTAELLDRDASVVWDEAENRMHSQKALLEYLLNYGPVKL</sequence>
<dbReference type="HAMAP" id="MF_01109">
    <property type="entry name" value="OTCase"/>
    <property type="match status" value="1"/>
</dbReference>
<keyword evidence="4 6" id="KW-0808">Transferase</keyword>
<evidence type="ECO:0000259" key="7">
    <source>
        <dbReference type="Pfam" id="PF00185"/>
    </source>
</evidence>
<dbReference type="Pfam" id="PF00185">
    <property type="entry name" value="OTCace"/>
    <property type="match status" value="1"/>
</dbReference>
<dbReference type="Proteomes" id="UP000219329">
    <property type="component" value="Unassembled WGS sequence"/>
</dbReference>
<feature type="binding site" evidence="6">
    <location>
        <begin position="220"/>
        <end position="221"/>
    </location>
    <ligand>
        <name>L-ornithine</name>
        <dbReference type="ChEBI" id="CHEBI:46911"/>
    </ligand>
</feature>
<name>A0A2A5WDA4_9GAMM</name>
<dbReference type="Gene3D" id="3.40.50.1370">
    <property type="entry name" value="Aspartate/ornithine carbamoyltransferase"/>
    <property type="match status" value="2"/>
</dbReference>
<reference evidence="9 10" key="1">
    <citation type="submission" date="2017-08" db="EMBL/GenBank/DDBJ databases">
        <title>Fine stratification of microbial communities through a metagenomic profile of the photic zone.</title>
        <authorList>
            <person name="Haro-Moreno J.M."/>
            <person name="Lopez-Perez M."/>
            <person name="De La Torre J."/>
            <person name="Picazo A."/>
            <person name="Camacho A."/>
            <person name="Rodriguez-Valera F."/>
        </authorList>
    </citation>
    <scope>NUCLEOTIDE SEQUENCE [LARGE SCALE GENOMIC DNA]</scope>
    <source>
        <strain evidence="9">MED-G28</strain>
    </source>
</reference>